<name>A0A7S9DCA0_9BRAD</name>
<reference evidence="1 2" key="1">
    <citation type="submission" date="2020-09" db="EMBL/GenBank/DDBJ databases">
        <title>Complete genomes of bradyrhizobia occurring on native shrubby legumes in Australia.</title>
        <authorList>
            <person name="Lafay B."/>
        </authorList>
    </citation>
    <scope>NUCLEOTIDE SEQUENCE [LARGE SCALE GENOMIC DNA]</scope>
    <source>
        <strain evidence="1 2">BDV5040</strain>
    </source>
</reference>
<evidence type="ECO:0000313" key="2">
    <source>
        <dbReference type="Proteomes" id="UP000594621"/>
    </source>
</evidence>
<dbReference type="KEGG" id="bcou:IC761_06870"/>
<organism evidence="1 2">
    <name type="scientific">Bradyrhizobium commune</name>
    <dbReference type="NCBI Taxonomy" id="83627"/>
    <lineage>
        <taxon>Bacteria</taxon>
        <taxon>Pseudomonadati</taxon>
        <taxon>Pseudomonadota</taxon>
        <taxon>Alphaproteobacteria</taxon>
        <taxon>Hyphomicrobiales</taxon>
        <taxon>Nitrobacteraceae</taxon>
        <taxon>Bradyrhizobium</taxon>
    </lineage>
</organism>
<keyword evidence="2" id="KW-1185">Reference proteome</keyword>
<dbReference type="AlphaFoldDB" id="A0A7S9DCA0"/>
<dbReference type="EMBL" id="CP061379">
    <property type="protein sequence ID" value="QPF95112.1"/>
    <property type="molecule type" value="Genomic_DNA"/>
</dbReference>
<dbReference type="GO" id="GO:0022900">
    <property type="term" value="P:electron transport chain"/>
    <property type="evidence" value="ECO:0007669"/>
    <property type="project" value="InterPro"/>
</dbReference>
<dbReference type="GO" id="GO:0020037">
    <property type="term" value="F:heme binding"/>
    <property type="evidence" value="ECO:0007669"/>
    <property type="project" value="InterPro"/>
</dbReference>
<accession>A0A7S9DCA0</accession>
<evidence type="ECO:0000313" key="1">
    <source>
        <dbReference type="EMBL" id="QPF95112.1"/>
    </source>
</evidence>
<dbReference type="SUPFAM" id="SSF47175">
    <property type="entry name" value="Cytochromes"/>
    <property type="match status" value="1"/>
</dbReference>
<sequence>MSDLMIGTIQPRHERLWRAGQDGNWEFAAYELGNLRGAFGRLGRAHPTEHETSLPDMITSVTERPFNNLTDAIRSKDAAAFAKAYGELTDACNSCHQALNHGVVKIGRPDDKSQSDLALHKAP</sequence>
<dbReference type="Proteomes" id="UP000594621">
    <property type="component" value="Chromosome"/>
</dbReference>
<dbReference type="Gene3D" id="1.20.120.10">
    <property type="entry name" value="Cytochrome c/b562"/>
    <property type="match status" value="1"/>
</dbReference>
<dbReference type="InterPro" id="IPR010980">
    <property type="entry name" value="Cyt_c/b562"/>
</dbReference>
<dbReference type="GO" id="GO:0009055">
    <property type="term" value="F:electron transfer activity"/>
    <property type="evidence" value="ECO:0007669"/>
    <property type="project" value="InterPro"/>
</dbReference>
<protein>
    <submittedName>
        <fullName evidence="1">Cytochrome c</fullName>
    </submittedName>
</protein>
<proteinExistence type="predicted"/>
<dbReference type="GO" id="GO:0005506">
    <property type="term" value="F:iron ion binding"/>
    <property type="evidence" value="ECO:0007669"/>
    <property type="project" value="InterPro"/>
</dbReference>
<gene>
    <name evidence="1" type="ORF">IC761_06870</name>
</gene>